<feature type="compositionally biased region" description="Basic and acidic residues" evidence="3">
    <location>
        <begin position="237"/>
        <end position="247"/>
    </location>
</feature>
<keyword evidence="1" id="KW-0238">DNA-binding</keyword>
<feature type="compositionally biased region" description="Low complexity" evidence="3">
    <location>
        <begin position="379"/>
        <end position="391"/>
    </location>
</feature>
<proteinExistence type="predicted"/>
<gene>
    <name evidence="5" type="ORF">CALMAC_LOCUS10524</name>
</gene>
<dbReference type="GO" id="GO:0003677">
    <property type="term" value="F:DNA binding"/>
    <property type="evidence" value="ECO:0007669"/>
    <property type="project" value="UniProtKB-KW"/>
</dbReference>
<feature type="compositionally biased region" description="Basic and acidic residues" evidence="3">
    <location>
        <begin position="117"/>
        <end position="130"/>
    </location>
</feature>
<dbReference type="EMBL" id="CAACVG010008341">
    <property type="protein sequence ID" value="VEN49395.1"/>
    <property type="molecule type" value="Genomic_DNA"/>
</dbReference>
<protein>
    <recommendedName>
        <fullName evidence="4">Core-binding (CB) domain-containing protein</fullName>
    </recommendedName>
</protein>
<dbReference type="SUPFAM" id="SSF56349">
    <property type="entry name" value="DNA breaking-rejoining enzymes"/>
    <property type="match status" value="1"/>
</dbReference>
<name>A0A653CN95_CALMS</name>
<evidence type="ECO:0000313" key="6">
    <source>
        <dbReference type="Proteomes" id="UP000410492"/>
    </source>
</evidence>
<evidence type="ECO:0000259" key="4">
    <source>
        <dbReference type="PROSITE" id="PS51900"/>
    </source>
</evidence>
<dbReference type="Gene3D" id="1.10.150.130">
    <property type="match status" value="1"/>
</dbReference>
<organism evidence="5 6">
    <name type="scientific">Callosobruchus maculatus</name>
    <name type="common">Southern cowpea weevil</name>
    <name type="synonym">Pulse bruchid</name>
    <dbReference type="NCBI Taxonomy" id="64391"/>
    <lineage>
        <taxon>Eukaryota</taxon>
        <taxon>Metazoa</taxon>
        <taxon>Ecdysozoa</taxon>
        <taxon>Arthropoda</taxon>
        <taxon>Hexapoda</taxon>
        <taxon>Insecta</taxon>
        <taxon>Pterygota</taxon>
        <taxon>Neoptera</taxon>
        <taxon>Endopterygota</taxon>
        <taxon>Coleoptera</taxon>
        <taxon>Polyphaga</taxon>
        <taxon>Cucujiformia</taxon>
        <taxon>Chrysomeloidea</taxon>
        <taxon>Chrysomelidae</taxon>
        <taxon>Bruchinae</taxon>
        <taxon>Bruchini</taxon>
        <taxon>Callosobruchus</taxon>
    </lineage>
</organism>
<feature type="region of interest" description="Disordered" evidence="3">
    <location>
        <begin position="379"/>
        <end position="447"/>
    </location>
</feature>
<evidence type="ECO:0000313" key="5">
    <source>
        <dbReference type="EMBL" id="VEN49395.1"/>
    </source>
</evidence>
<dbReference type="PANTHER" id="PTHR35617:SF3">
    <property type="entry name" value="CORE-BINDING (CB) DOMAIN-CONTAINING PROTEIN"/>
    <property type="match status" value="1"/>
</dbReference>
<dbReference type="GO" id="GO:0015074">
    <property type="term" value="P:DNA integration"/>
    <property type="evidence" value="ECO:0007669"/>
    <property type="project" value="InterPro"/>
</dbReference>
<keyword evidence="6" id="KW-1185">Reference proteome</keyword>
<dbReference type="GO" id="GO:0006310">
    <property type="term" value="P:DNA recombination"/>
    <property type="evidence" value="ECO:0007669"/>
    <property type="project" value="UniProtKB-KW"/>
</dbReference>
<feature type="domain" description="Core-binding (CB)" evidence="4">
    <location>
        <begin position="457"/>
        <end position="541"/>
    </location>
</feature>
<feature type="compositionally biased region" description="Polar residues" evidence="3">
    <location>
        <begin position="159"/>
        <end position="170"/>
    </location>
</feature>
<feature type="compositionally biased region" description="Basic and acidic residues" evidence="3">
    <location>
        <begin position="392"/>
        <end position="402"/>
    </location>
</feature>
<dbReference type="Proteomes" id="UP000410492">
    <property type="component" value="Unassembled WGS sequence"/>
</dbReference>
<dbReference type="PANTHER" id="PTHR35617">
    <property type="entry name" value="PHAGE_INTEGRASE DOMAIN-CONTAINING PROTEIN"/>
    <property type="match status" value="1"/>
</dbReference>
<feature type="compositionally biased region" description="Low complexity" evidence="3">
    <location>
        <begin position="419"/>
        <end position="429"/>
    </location>
</feature>
<dbReference type="InterPro" id="IPR010998">
    <property type="entry name" value="Integrase_recombinase_N"/>
</dbReference>
<feature type="region of interest" description="Disordered" evidence="3">
    <location>
        <begin position="90"/>
        <end position="170"/>
    </location>
</feature>
<accession>A0A653CN95</accession>
<evidence type="ECO:0000256" key="3">
    <source>
        <dbReference type="SAM" id="MobiDB-lite"/>
    </source>
</evidence>
<dbReference type="InterPro" id="IPR044068">
    <property type="entry name" value="CB"/>
</dbReference>
<evidence type="ECO:0000256" key="2">
    <source>
        <dbReference type="ARBA" id="ARBA00023172"/>
    </source>
</evidence>
<keyword evidence="2" id="KW-0233">DNA recombination</keyword>
<dbReference type="AlphaFoldDB" id="A0A653CN95"/>
<dbReference type="PROSITE" id="PS51900">
    <property type="entry name" value="CB"/>
    <property type="match status" value="1"/>
</dbReference>
<evidence type="ECO:0000256" key="1">
    <source>
        <dbReference type="ARBA" id="ARBA00023125"/>
    </source>
</evidence>
<dbReference type="InterPro" id="IPR011010">
    <property type="entry name" value="DNA_brk_join_enz"/>
</dbReference>
<sequence length="780" mass="86601">MHALRFVYGTHNICKNNQLDSQPVKRNGHTNNSISRRLSHCQPKPPDPPLTHAINETVAHQTGLDVKRGKIVEPSPKENRVLRINLGHRPLQNIPPSRQEGVYKPGGIQINKNPSLELDKGKKAARETQLRLHGNSVGATAEQEPTTSKLATSRKKTQENLSDTGSSPQRLSLVEGSLEHNGPTVSEEPLNFHDNGCVRQRLGCPTWGQVLAENLELSSTRLAYQQEGTVRCVSNDSPRKEFPERESSIAPNGQPNGDILYQEPGRHKIETPVRTNDPAANTCGRVGDVTACAIHSQLLQLHRRPPFSPAEAARLAFNHSGDKDDLSSLGHPTGGPVCLKTIKGSSSLCNPRQQRHVSAVRQRVQSEVVIQVGLGISSSLSDSASPQSPTSSKRDIHIDRPEMGPSLLAGRSVIPGDGSSNSHSELRSLSGGGNDFTATTKGPPVKFGSLENTGWSRLVENWNQEDIDLLQNSWRPSSLKTYSGPWKQWLSWASKRDIPFNNPSPEQVARYLAYLHREKRLAPATIKLHKSVITTFSNPMEGESTANNPLIKRIIKAIEVSKPQPKKKSIWNINVLVEWMKKEDIDRNSIFQVSRRVALILLLASGRRIHDLTLLRIDNSSMDHDDESISFWPEYGSKTDKNTHRQSGWRLLKASDTSFDPVFWINQLILVTQKRRTAVPGLNHLFITSRGRVSPASRSVIAGWVKTSFKEAGIYFPAGSIRSAVASARWDSNVPLDTILKKGNWKGSENCFKYYFKEVDRTGPSRILPEVVEGMFMDIP</sequence>
<dbReference type="InterPro" id="IPR013762">
    <property type="entry name" value="Integrase-like_cat_sf"/>
</dbReference>
<reference evidence="5 6" key="1">
    <citation type="submission" date="2019-01" db="EMBL/GenBank/DDBJ databases">
        <authorList>
            <person name="Sayadi A."/>
        </authorList>
    </citation>
    <scope>NUCLEOTIDE SEQUENCE [LARGE SCALE GENOMIC DNA]</scope>
</reference>
<dbReference type="OrthoDB" id="6712136at2759"/>
<feature type="region of interest" description="Disordered" evidence="3">
    <location>
        <begin position="234"/>
        <end position="256"/>
    </location>
</feature>
<dbReference type="Gene3D" id="1.10.443.10">
    <property type="entry name" value="Intergrase catalytic core"/>
    <property type="match status" value="1"/>
</dbReference>